<sequence length="770" mass="83391">MQPTHTEKGTYKDALLPVEDRVGQLLSQMTIDEKIGQLVQPFGWEMFTKNIDHSISLTPECKEDLRHSRVGALYGTLRADPWTGVTLETGLSKTFAAKATNSLQHFQIMNSRLGIPLLFGEECSHGHMSIGATVFPVPLSAASAWHPELYQKMCRAIAAETRSQGGAVTYSPVLDIVKDPQWGRTEETFGEDPYLTTVYAKAAVNGLQGNDIRDHDSIVATLKHFVAYGSSEGGRNAAPVHMGPLELHSIDLPPFRAAVDAGALSVMAAYNEIDGVPCTSSAALLKDLLRKEWGFDGMVITDCGAMHMLAHGHNTAENEEDAAAQSLRAGVDMEMSGQLFRKSLKRALEQGRVTVHDLDSATGAVLRLKFHLGLFEKPYVDEDRAATIVGAKEHSDIAEQLAEEAIVLLKNEAATLPLSKNIKRVAVIGPNADHMYNQLGDYTSPQARDQITTVADGVKELLGAEHVTVAPGCRIQGDDRSGFATALKTASEAEAVVMVLGGSSARDFGEGTVDLATGASVVTDNPHNDMECGEGIDRSTLHLLGVQLELAKEVKALGKTLIVVFINGRPILEPWIDDNADAILEAWYPGQAGGRAIARILFGEISPSGRLPLTIPRSVGQLPNMYHQKRTRGKRYLELDLTPLYPFGFGLSYTTFSYGKLDLSASEMKAAGTVQATIDIKNTGQYKGKEVVQLYVTDVHASVTQPERLLKAFKKIELEPGETKTVTFDINSTHLELINAKGEHLLEPGRFVLTVGPNALEGSTAEVSVH</sequence>
<comment type="similarity">
    <text evidence="1 3">Belongs to the glycosyl hydrolase 3 family.</text>
</comment>
<dbReference type="InterPro" id="IPR013783">
    <property type="entry name" value="Ig-like_fold"/>
</dbReference>
<dbReference type="SUPFAM" id="SSF51445">
    <property type="entry name" value="(Trans)glycosidases"/>
    <property type="match status" value="1"/>
</dbReference>
<dbReference type="Gene3D" id="3.40.50.1700">
    <property type="entry name" value="Glycoside hydrolase family 3 C-terminal domain"/>
    <property type="match status" value="1"/>
</dbReference>
<dbReference type="PROSITE" id="PS00775">
    <property type="entry name" value="GLYCOSYL_HYDROL_F3"/>
    <property type="match status" value="1"/>
</dbReference>
<keyword evidence="2 3" id="KW-0378">Hydrolase</keyword>
<evidence type="ECO:0000259" key="4">
    <source>
        <dbReference type="SMART" id="SM01217"/>
    </source>
</evidence>
<dbReference type="GO" id="GO:0008422">
    <property type="term" value="F:beta-glucosidase activity"/>
    <property type="evidence" value="ECO:0007669"/>
    <property type="project" value="TreeGrafter"/>
</dbReference>
<protein>
    <submittedName>
        <fullName evidence="5">Beta-glucosidase</fullName>
    </submittedName>
</protein>
<dbReference type="Gene3D" id="3.20.20.300">
    <property type="entry name" value="Glycoside hydrolase, family 3, N-terminal domain"/>
    <property type="match status" value="1"/>
</dbReference>
<dbReference type="InterPro" id="IPR017853">
    <property type="entry name" value="GH"/>
</dbReference>
<dbReference type="PANTHER" id="PTHR30620">
    <property type="entry name" value="PERIPLASMIC BETA-GLUCOSIDASE-RELATED"/>
    <property type="match status" value="1"/>
</dbReference>
<dbReference type="Gene3D" id="2.60.40.10">
    <property type="entry name" value="Immunoglobulins"/>
    <property type="match status" value="1"/>
</dbReference>
<dbReference type="InterPro" id="IPR002772">
    <property type="entry name" value="Glyco_hydro_3_C"/>
</dbReference>
<dbReference type="InterPro" id="IPR051915">
    <property type="entry name" value="Cellulose_Degrad_GH3"/>
</dbReference>
<evidence type="ECO:0000256" key="1">
    <source>
        <dbReference type="ARBA" id="ARBA00005336"/>
    </source>
</evidence>
<feature type="domain" description="Fibronectin type III-like" evidence="4">
    <location>
        <begin position="690"/>
        <end position="759"/>
    </location>
</feature>
<dbReference type="GO" id="GO:0009251">
    <property type="term" value="P:glucan catabolic process"/>
    <property type="evidence" value="ECO:0007669"/>
    <property type="project" value="TreeGrafter"/>
</dbReference>
<dbReference type="InterPro" id="IPR026891">
    <property type="entry name" value="Fn3-like"/>
</dbReference>
<dbReference type="SMART" id="SM01217">
    <property type="entry name" value="Fn3_like"/>
    <property type="match status" value="1"/>
</dbReference>
<gene>
    <name evidence="5" type="ORF">EV213_12714</name>
</gene>
<reference evidence="5 6" key="1">
    <citation type="submission" date="2019-03" db="EMBL/GenBank/DDBJ databases">
        <title>Genomic Encyclopedia of Type Strains, Phase IV (KMG-IV): sequencing the most valuable type-strain genomes for metagenomic binning, comparative biology and taxonomic classification.</title>
        <authorList>
            <person name="Goeker M."/>
        </authorList>
    </citation>
    <scope>NUCLEOTIDE SEQUENCE [LARGE SCALE GENOMIC DNA]</scope>
    <source>
        <strain evidence="5 6">DSM 28697</strain>
    </source>
</reference>
<keyword evidence="6" id="KW-1185">Reference proteome</keyword>
<accession>A0A4V3D4A1</accession>
<evidence type="ECO:0000313" key="5">
    <source>
        <dbReference type="EMBL" id="TDQ34118.1"/>
    </source>
</evidence>
<dbReference type="Pfam" id="PF00933">
    <property type="entry name" value="Glyco_hydro_3"/>
    <property type="match status" value="1"/>
</dbReference>
<dbReference type="Proteomes" id="UP000295632">
    <property type="component" value="Unassembled WGS sequence"/>
</dbReference>
<dbReference type="FunFam" id="2.60.40.10:FF:000495">
    <property type="entry name" value="Periplasmic beta-glucosidase"/>
    <property type="match status" value="1"/>
</dbReference>
<dbReference type="PANTHER" id="PTHR30620:SF123">
    <property type="entry name" value="BETA-XYLOSIDASE"/>
    <property type="match status" value="1"/>
</dbReference>
<dbReference type="InterPro" id="IPR019800">
    <property type="entry name" value="Glyco_hydro_3_AS"/>
</dbReference>
<dbReference type="PRINTS" id="PR00133">
    <property type="entry name" value="GLHYDRLASE3"/>
</dbReference>
<dbReference type="SUPFAM" id="SSF52279">
    <property type="entry name" value="Beta-D-glucan exohydrolase, C-terminal domain"/>
    <property type="match status" value="1"/>
</dbReference>
<dbReference type="InterPro" id="IPR036881">
    <property type="entry name" value="Glyco_hydro_3_C_sf"/>
</dbReference>
<keyword evidence="3" id="KW-0326">Glycosidase</keyword>
<dbReference type="AlphaFoldDB" id="A0A4V3D4A1"/>
<evidence type="ECO:0000313" key="6">
    <source>
        <dbReference type="Proteomes" id="UP000295632"/>
    </source>
</evidence>
<comment type="caution">
    <text evidence="5">The sequence shown here is derived from an EMBL/GenBank/DDBJ whole genome shotgun (WGS) entry which is preliminary data.</text>
</comment>
<proteinExistence type="inferred from homology"/>
<organism evidence="5 6">
    <name type="scientific">Aureibacillus halotolerans</name>
    <dbReference type="NCBI Taxonomy" id="1508390"/>
    <lineage>
        <taxon>Bacteria</taxon>
        <taxon>Bacillati</taxon>
        <taxon>Bacillota</taxon>
        <taxon>Bacilli</taxon>
        <taxon>Bacillales</taxon>
        <taxon>Bacillaceae</taxon>
        <taxon>Aureibacillus</taxon>
    </lineage>
</organism>
<dbReference type="InterPro" id="IPR036962">
    <property type="entry name" value="Glyco_hydro_3_N_sf"/>
</dbReference>
<dbReference type="Pfam" id="PF14310">
    <property type="entry name" value="Fn3-like"/>
    <property type="match status" value="1"/>
</dbReference>
<name>A0A4V3D4A1_9BACI</name>
<dbReference type="Pfam" id="PF01915">
    <property type="entry name" value="Glyco_hydro_3_C"/>
    <property type="match status" value="1"/>
</dbReference>
<evidence type="ECO:0000256" key="2">
    <source>
        <dbReference type="ARBA" id="ARBA00022801"/>
    </source>
</evidence>
<dbReference type="EMBL" id="SNYJ01000027">
    <property type="protein sequence ID" value="TDQ34118.1"/>
    <property type="molecule type" value="Genomic_DNA"/>
</dbReference>
<dbReference type="InterPro" id="IPR001764">
    <property type="entry name" value="Glyco_hydro_3_N"/>
</dbReference>
<evidence type="ECO:0000256" key="3">
    <source>
        <dbReference type="RuleBase" id="RU361161"/>
    </source>
</evidence>